<accession>A0A9P8YB49</accession>
<feature type="domain" description="Telomere length regulation protein conserved" evidence="3">
    <location>
        <begin position="599"/>
        <end position="709"/>
    </location>
</feature>
<dbReference type="PANTHER" id="PTHR15830">
    <property type="entry name" value="TELOMERE LENGTH REGULATION PROTEIN TEL2 FAMILY MEMBER"/>
    <property type="match status" value="1"/>
</dbReference>
<dbReference type="InterPro" id="IPR019337">
    <property type="entry name" value="Telomere_length_regulation_dom"/>
</dbReference>
<dbReference type="GeneID" id="70189682"/>
<feature type="compositionally biased region" description="Acidic residues" evidence="2">
    <location>
        <begin position="556"/>
        <end position="570"/>
    </location>
</feature>
<organism evidence="4 5">
    <name type="scientific">Microdochium trichocladiopsis</name>
    <dbReference type="NCBI Taxonomy" id="1682393"/>
    <lineage>
        <taxon>Eukaryota</taxon>
        <taxon>Fungi</taxon>
        <taxon>Dikarya</taxon>
        <taxon>Ascomycota</taxon>
        <taxon>Pezizomycotina</taxon>
        <taxon>Sordariomycetes</taxon>
        <taxon>Xylariomycetidae</taxon>
        <taxon>Xylariales</taxon>
        <taxon>Microdochiaceae</taxon>
        <taxon>Microdochium</taxon>
    </lineage>
</organism>
<comment type="caution">
    <text evidence="4">The sequence shown here is derived from an EMBL/GenBank/DDBJ whole genome shotgun (WGS) entry which is preliminary data.</text>
</comment>
<sequence length="999" mass="109475">MDELLTPVSRTYKPSPAHSDDFLTLSQPPPKNASEETKFTASSPDEALEALKSQPSYDKLVSILRYLRKGIEGRHGFDIRQPGPQSAQIVHVLVAEIVPNYWAVLNEETETPKSGAFEALLMVLRSVTGLNSVLIYMRALLKQAQSDPKGLGDAYVALNLKSSLGLLSALLDSEHAITDLWAPIKSLKPAPQGRILRQDLLGLLTNNKLTSISAEADFLLRQADKLDGELWVSSTKAYIDWLLRNILRCLPSTADPETESFCVDLLKRAMRLTNSDAIPQTLFNCLFLDSAKGRDTFIRLMDSLPTSDQKKWLEIIIKHIAKNNLSTIDDSATTADYPIIWAAIGAIRILTGTSQGRKAYLVDWLTNTGGVSIGEGCGIRRAVVGALADDRETLSTILERCTSQFGDQLFIKHAPILQQEAQAQVLLLAAGYVHSLAPIKLTLLLRSSAYLNTISNRIGASQNRSRVLGMVVGEALSGLVHDDKTRLNFKIDEVDTEDAQWYKSLVKIRDQVGPLDQLRETRASSTSSRSKVKTKATRSIDKRPPVKPAQSGFIIEEIEDDEDVEMEDPDLVPYAKPESDDEDSDEDPTMINRDKPKTPVYIRDLIAYFRDTENFDRHKIALTTAPELIRRKANYGTEVTSHAEELATLLVGLENKYELEEFESLRLQGMVAIVLAQPKKMAPWFGRTFFDGDYSLSQRASVLVVLGLSGRELAGFDISEYSAAAAFPSKTLPARVEKHYLPATEARLQGAVRGSHLKALPPNALDNLAQSLSQSFLAPLAAEAADATSGPDVLKLSSFTSRLKDAQGSGRTMSKSTRQTGVKSIPNTTAAIIASSFFFPLTSRFPAAVHSHSAAMRGVLFQPHLLALFIKTLAVLIHAAGPSTLSLPQMTAELWDVLLGVRGQCVGALDVTHAVLVGFISLLDVNENNMRGLCDTHGRQIVETAEWVSNVFDNTRGGDEAGGGEENQVKMMAAGVLIRLREAIEKHQALLMGDLIGYS</sequence>
<evidence type="ECO:0000259" key="3">
    <source>
        <dbReference type="Pfam" id="PF10193"/>
    </source>
</evidence>
<keyword evidence="5" id="KW-1185">Reference proteome</keyword>
<dbReference type="GO" id="GO:0005829">
    <property type="term" value="C:cytosol"/>
    <property type="evidence" value="ECO:0007669"/>
    <property type="project" value="TreeGrafter"/>
</dbReference>
<comment type="similarity">
    <text evidence="1">Belongs to the TEL2 family.</text>
</comment>
<dbReference type="InterPro" id="IPR038528">
    <property type="entry name" value="TEL2_C_sf"/>
</dbReference>
<dbReference type="Proteomes" id="UP000756346">
    <property type="component" value="Unassembled WGS sequence"/>
</dbReference>
<dbReference type="AlphaFoldDB" id="A0A9P8YB49"/>
<evidence type="ECO:0000313" key="4">
    <source>
        <dbReference type="EMBL" id="KAH7034809.1"/>
    </source>
</evidence>
<protein>
    <submittedName>
        <fullName evidence="4">Telomere length regulation protein</fullName>
    </submittedName>
</protein>
<reference evidence="4" key="1">
    <citation type="journal article" date="2021" name="Nat. Commun.">
        <title>Genetic determinants of endophytism in the Arabidopsis root mycobiome.</title>
        <authorList>
            <person name="Mesny F."/>
            <person name="Miyauchi S."/>
            <person name="Thiergart T."/>
            <person name="Pickel B."/>
            <person name="Atanasova L."/>
            <person name="Karlsson M."/>
            <person name="Huettel B."/>
            <person name="Barry K.W."/>
            <person name="Haridas S."/>
            <person name="Chen C."/>
            <person name="Bauer D."/>
            <person name="Andreopoulos W."/>
            <person name="Pangilinan J."/>
            <person name="LaButti K."/>
            <person name="Riley R."/>
            <person name="Lipzen A."/>
            <person name="Clum A."/>
            <person name="Drula E."/>
            <person name="Henrissat B."/>
            <person name="Kohler A."/>
            <person name="Grigoriev I.V."/>
            <person name="Martin F.M."/>
            <person name="Hacquard S."/>
        </authorList>
    </citation>
    <scope>NUCLEOTIDE SEQUENCE</scope>
    <source>
        <strain evidence="4">MPI-CAGE-CH-0230</strain>
    </source>
</reference>
<gene>
    <name evidence="4" type="ORF">B0I36DRAFT_372644</name>
</gene>
<dbReference type="FunFam" id="1.25.40.720:FF:000004">
    <property type="entry name" value="WGS project CABT00000000 data, contig 2.6"/>
    <property type="match status" value="1"/>
</dbReference>
<evidence type="ECO:0000256" key="2">
    <source>
        <dbReference type="SAM" id="MobiDB-lite"/>
    </source>
</evidence>
<dbReference type="RefSeq" id="XP_046014902.1">
    <property type="nucleotide sequence ID" value="XM_046160136.1"/>
</dbReference>
<dbReference type="PANTHER" id="PTHR15830:SF10">
    <property type="entry name" value="TELOMERE LENGTH REGULATION PROTEIN TEL2 HOMOLOG"/>
    <property type="match status" value="1"/>
</dbReference>
<dbReference type="EMBL" id="JAGTJQ010000003">
    <property type="protein sequence ID" value="KAH7034809.1"/>
    <property type="molecule type" value="Genomic_DNA"/>
</dbReference>
<dbReference type="InterPro" id="IPR051970">
    <property type="entry name" value="TEL2_Regulation"/>
</dbReference>
<evidence type="ECO:0000313" key="5">
    <source>
        <dbReference type="Proteomes" id="UP000756346"/>
    </source>
</evidence>
<feature type="compositionally biased region" description="Acidic residues" evidence="2">
    <location>
        <begin position="579"/>
        <end position="588"/>
    </location>
</feature>
<dbReference type="GO" id="GO:0051879">
    <property type="term" value="F:Hsp90 protein binding"/>
    <property type="evidence" value="ECO:0007669"/>
    <property type="project" value="TreeGrafter"/>
</dbReference>
<dbReference type="GO" id="GO:0051083">
    <property type="term" value="P:'de novo' cotranslational protein folding"/>
    <property type="evidence" value="ECO:0007669"/>
    <property type="project" value="TreeGrafter"/>
</dbReference>
<dbReference type="Gene3D" id="1.25.40.720">
    <property type="entry name" value="Telomere length regulation protein 2, C-terminal domain"/>
    <property type="match status" value="2"/>
</dbReference>
<dbReference type="Pfam" id="PF10193">
    <property type="entry name" value="Telomere_reg-2"/>
    <property type="match status" value="1"/>
</dbReference>
<proteinExistence type="inferred from homology"/>
<dbReference type="OrthoDB" id="10258062at2759"/>
<name>A0A9P8YB49_9PEZI</name>
<evidence type="ECO:0000256" key="1">
    <source>
        <dbReference type="ARBA" id="ARBA00006133"/>
    </source>
</evidence>
<feature type="region of interest" description="Disordered" evidence="2">
    <location>
        <begin position="517"/>
        <end position="595"/>
    </location>
</feature>
<feature type="region of interest" description="Disordered" evidence="2">
    <location>
        <begin position="1"/>
        <end position="43"/>
    </location>
</feature>
<dbReference type="GO" id="GO:0042162">
    <property type="term" value="F:telomeric DNA binding"/>
    <property type="evidence" value="ECO:0007669"/>
    <property type="project" value="TreeGrafter"/>
</dbReference>